<evidence type="ECO:0000313" key="9">
    <source>
        <dbReference type="EMBL" id="TDD56922.1"/>
    </source>
</evidence>
<dbReference type="PANTHER" id="PTHR42718:SF46">
    <property type="entry name" value="BLR6921 PROTEIN"/>
    <property type="match status" value="1"/>
</dbReference>
<feature type="transmembrane region" description="Helical" evidence="7">
    <location>
        <begin position="170"/>
        <end position="191"/>
    </location>
</feature>
<evidence type="ECO:0000256" key="1">
    <source>
        <dbReference type="ARBA" id="ARBA00004651"/>
    </source>
</evidence>
<evidence type="ECO:0000256" key="4">
    <source>
        <dbReference type="ARBA" id="ARBA00022692"/>
    </source>
</evidence>
<feature type="transmembrane region" description="Helical" evidence="7">
    <location>
        <begin position="273"/>
        <end position="296"/>
    </location>
</feature>
<dbReference type="CDD" id="cd17321">
    <property type="entry name" value="MFS_MMR_MDR_like"/>
    <property type="match status" value="1"/>
</dbReference>
<dbReference type="InterPro" id="IPR036259">
    <property type="entry name" value="MFS_trans_sf"/>
</dbReference>
<keyword evidence="5 7" id="KW-1133">Transmembrane helix</keyword>
<gene>
    <name evidence="9" type="ORF">E1286_01040</name>
</gene>
<dbReference type="Gene3D" id="1.20.1250.20">
    <property type="entry name" value="MFS general substrate transporter like domains"/>
    <property type="match status" value="2"/>
</dbReference>
<feature type="transmembrane region" description="Helical" evidence="7">
    <location>
        <begin position="402"/>
        <end position="422"/>
    </location>
</feature>
<comment type="subcellular location">
    <subcellularLocation>
        <location evidence="1">Cell membrane</location>
        <topology evidence="1">Multi-pass membrane protein</topology>
    </subcellularLocation>
</comment>
<feature type="transmembrane region" description="Helical" evidence="7">
    <location>
        <begin position="335"/>
        <end position="356"/>
    </location>
</feature>
<keyword evidence="6 7" id="KW-0472">Membrane</keyword>
<dbReference type="EMBL" id="SMKQ01000002">
    <property type="protein sequence ID" value="TDD56922.1"/>
    <property type="molecule type" value="Genomic_DNA"/>
</dbReference>
<evidence type="ECO:0000256" key="3">
    <source>
        <dbReference type="ARBA" id="ARBA00022475"/>
    </source>
</evidence>
<accession>A0A4R4ZJN2</accession>
<evidence type="ECO:0000313" key="10">
    <source>
        <dbReference type="Proteomes" id="UP000295302"/>
    </source>
</evidence>
<keyword evidence="3" id="KW-1003">Cell membrane</keyword>
<feature type="transmembrane region" description="Helical" evidence="7">
    <location>
        <begin position="54"/>
        <end position="72"/>
    </location>
</feature>
<dbReference type="GO" id="GO:0005886">
    <property type="term" value="C:plasma membrane"/>
    <property type="evidence" value="ECO:0007669"/>
    <property type="project" value="UniProtKB-SubCell"/>
</dbReference>
<feature type="transmembrane region" description="Helical" evidence="7">
    <location>
        <begin position="457"/>
        <end position="475"/>
    </location>
</feature>
<proteinExistence type="predicted"/>
<feature type="transmembrane region" description="Helical" evidence="7">
    <location>
        <begin position="12"/>
        <end position="34"/>
    </location>
</feature>
<dbReference type="OrthoDB" id="102502at2"/>
<dbReference type="SUPFAM" id="SSF103473">
    <property type="entry name" value="MFS general substrate transporter"/>
    <property type="match status" value="1"/>
</dbReference>
<dbReference type="PANTHER" id="PTHR42718">
    <property type="entry name" value="MAJOR FACILITATOR SUPERFAMILY MULTIDRUG TRANSPORTER MFSC"/>
    <property type="match status" value="1"/>
</dbReference>
<evidence type="ECO:0000259" key="8">
    <source>
        <dbReference type="PROSITE" id="PS50850"/>
    </source>
</evidence>
<dbReference type="InterPro" id="IPR011701">
    <property type="entry name" value="MFS"/>
</dbReference>
<comment type="caution">
    <text evidence="9">The sequence shown here is derived from an EMBL/GenBank/DDBJ whole genome shotgun (WGS) entry which is preliminary data.</text>
</comment>
<evidence type="ECO:0000256" key="5">
    <source>
        <dbReference type="ARBA" id="ARBA00022989"/>
    </source>
</evidence>
<feature type="transmembrane region" description="Helical" evidence="7">
    <location>
        <begin position="308"/>
        <end position="328"/>
    </location>
</feature>
<feature type="transmembrane region" description="Helical" evidence="7">
    <location>
        <begin position="84"/>
        <end position="101"/>
    </location>
</feature>
<feature type="domain" description="Major facilitator superfamily (MFS) profile" evidence="8">
    <location>
        <begin position="18"/>
        <end position="480"/>
    </location>
</feature>
<name>A0A4R4ZJN2_9ACTN</name>
<evidence type="ECO:0000256" key="6">
    <source>
        <dbReference type="ARBA" id="ARBA00023136"/>
    </source>
</evidence>
<dbReference type="AlphaFoldDB" id="A0A4R4ZJN2"/>
<reference evidence="9 10" key="1">
    <citation type="submission" date="2019-03" db="EMBL/GenBank/DDBJ databases">
        <title>Draft genome sequences of novel Actinobacteria.</title>
        <authorList>
            <person name="Sahin N."/>
            <person name="Ay H."/>
            <person name="Saygin H."/>
        </authorList>
    </citation>
    <scope>NUCLEOTIDE SEQUENCE [LARGE SCALE GENOMIC DNA]</scope>
    <source>
        <strain evidence="9 10">CH32</strain>
    </source>
</reference>
<dbReference type="InterPro" id="IPR020846">
    <property type="entry name" value="MFS_dom"/>
</dbReference>
<dbReference type="GO" id="GO:0022857">
    <property type="term" value="F:transmembrane transporter activity"/>
    <property type="evidence" value="ECO:0007669"/>
    <property type="project" value="InterPro"/>
</dbReference>
<protein>
    <submittedName>
        <fullName evidence="9">MFS transporter</fullName>
    </submittedName>
</protein>
<evidence type="ECO:0000256" key="2">
    <source>
        <dbReference type="ARBA" id="ARBA00022448"/>
    </source>
</evidence>
<keyword evidence="2" id="KW-0813">Transport</keyword>
<dbReference type="Pfam" id="PF07690">
    <property type="entry name" value="MFS_1"/>
    <property type="match status" value="1"/>
</dbReference>
<feature type="transmembrane region" description="Helical" evidence="7">
    <location>
        <begin position="362"/>
        <end position="381"/>
    </location>
</feature>
<keyword evidence="10" id="KW-1185">Reference proteome</keyword>
<dbReference type="PROSITE" id="PS50850">
    <property type="entry name" value="MFS"/>
    <property type="match status" value="1"/>
</dbReference>
<feature type="transmembrane region" description="Helical" evidence="7">
    <location>
        <begin position="203"/>
        <end position="222"/>
    </location>
</feature>
<sequence>MVAVTPREGSSLRYAWQVCAVTSLGLVLIGIAGSTLNVALPTVVRHFHADAMESSWILLSFLLVNTASVVFFGRVADLLGRREVYLAGFALFTVASLLAGLSPDVWFLIAMRVLQAVGAAMILANGTVIITDAFPPEKLSQGMGVYFGVMSVAQLAGPTVGGLIAETAGWQWIFWVNVPAGLIALAVGAVILRKMPKQPKEPVDALGNILVFAAMSAALLALNETGTGGLTSPVVLAGAGVFLALLPLIVLVERRASNPVMRLQLFAGRLLACANLASFCNSLARSALVLVVALYFQAARGVDAFEAGLSVLPVPIGLGVASPLVGVLGRWVSPYALSIGGATLSAVGLGTLMLTADPATPYWLIAIGLFVAGCGSGTFLTGNTTQVMQALPTGSLGVVNGFRVMIMNVGMVISVGLSLSVLSASVGPELRAQVYAGTLSKLSPVAVEQLMGGFQRAYGVLFAVAVAGAVLAAFARSQRTPASLDSTSR</sequence>
<dbReference type="RefSeq" id="WP_132608221.1">
    <property type="nucleotide sequence ID" value="NZ_SMKQ01000002.1"/>
</dbReference>
<organism evidence="9 10">
    <name type="scientific">Nonomuraea terrae</name>
    <dbReference type="NCBI Taxonomy" id="2530383"/>
    <lineage>
        <taxon>Bacteria</taxon>
        <taxon>Bacillati</taxon>
        <taxon>Actinomycetota</taxon>
        <taxon>Actinomycetes</taxon>
        <taxon>Streptosporangiales</taxon>
        <taxon>Streptosporangiaceae</taxon>
        <taxon>Nonomuraea</taxon>
    </lineage>
</organism>
<feature type="transmembrane region" description="Helical" evidence="7">
    <location>
        <begin position="107"/>
        <end position="131"/>
    </location>
</feature>
<keyword evidence="4 7" id="KW-0812">Transmembrane</keyword>
<dbReference type="Proteomes" id="UP000295302">
    <property type="component" value="Unassembled WGS sequence"/>
</dbReference>
<evidence type="ECO:0000256" key="7">
    <source>
        <dbReference type="SAM" id="Phobius"/>
    </source>
</evidence>
<feature type="transmembrane region" description="Helical" evidence="7">
    <location>
        <begin position="143"/>
        <end position="164"/>
    </location>
</feature>
<feature type="transmembrane region" description="Helical" evidence="7">
    <location>
        <begin position="234"/>
        <end position="252"/>
    </location>
</feature>